<organism evidence="1 2">
    <name type="scientific">Clostridium aromativorans</name>
    <dbReference type="NCBI Taxonomy" id="2836848"/>
    <lineage>
        <taxon>Bacteria</taxon>
        <taxon>Bacillati</taxon>
        <taxon>Bacillota</taxon>
        <taxon>Clostridia</taxon>
        <taxon>Eubacteriales</taxon>
        <taxon>Clostridiaceae</taxon>
        <taxon>Clostridium</taxon>
    </lineage>
</organism>
<sequence length="65" mass="7683">MINNSGNPTMYIGGKPKGNYTDISTKYIDKAFENSHLNNSIKDKQRNFTYERKKDKHLLIYEIER</sequence>
<proteinExistence type="predicted"/>
<evidence type="ECO:0000313" key="2">
    <source>
        <dbReference type="Proteomes" id="UP001165422"/>
    </source>
</evidence>
<gene>
    <name evidence="1" type="ORF">LN736_18440</name>
</gene>
<accession>A0ABS8NAM0</accession>
<comment type="caution">
    <text evidence="1">The sequence shown here is derived from an EMBL/GenBank/DDBJ whole genome shotgun (WGS) entry which is preliminary data.</text>
</comment>
<keyword evidence="2" id="KW-1185">Reference proteome</keyword>
<reference evidence="1" key="1">
    <citation type="submission" date="2021-11" db="EMBL/GenBank/DDBJ databases">
        <authorList>
            <person name="Qingchun L."/>
            <person name="Dong Z."/>
            <person name="Zongwei Q."/>
            <person name="Jia Z."/>
            <person name="Duotao L."/>
        </authorList>
    </citation>
    <scope>NUCLEOTIDE SEQUENCE</scope>
    <source>
        <strain evidence="1">WLY-B-L2</strain>
    </source>
</reference>
<name>A0ABS8NAM0_9CLOT</name>
<dbReference type="Proteomes" id="UP001165422">
    <property type="component" value="Unassembled WGS sequence"/>
</dbReference>
<dbReference type="RefSeq" id="WP_150358790.1">
    <property type="nucleotide sequence ID" value="NZ_JAJJPB010000053.1"/>
</dbReference>
<dbReference type="EMBL" id="JAJJPB010000053">
    <property type="protein sequence ID" value="MCC9296815.1"/>
    <property type="molecule type" value="Genomic_DNA"/>
</dbReference>
<evidence type="ECO:0000313" key="1">
    <source>
        <dbReference type="EMBL" id="MCC9296815.1"/>
    </source>
</evidence>
<protein>
    <submittedName>
        <fullName evidence="1">Uncharacterized protein</fullName>
    </submittedName>
</protein>